<evidence type="ECO:0000256" key="2">
    <source>
        <dbReference type="ARBA" id="ARBA00023125"/>
    </source>
</evidence>
<dbReference type="RefSeq" id="WP_046152502.1">
    <property type="nucleotide sequence ID" value="NZ_CADFGU010000003.1"/>
</dbReference>
<dbReference type="Pfam" id="PF00440">
    <property type="entry name" value="TetR_N"/>
    <property type="match status" value="1"/>
</dbReference>
<evidence type="ECO:0000256" key="1">
    <source>
        <dbReference type="ARBA" id="ARBA00023015"/>
    </source>
</evidence>
<sequence>MNKKPNPRLSREASRALTRERLLDAAAVLVERQGLASASVEDVVAEAGFSRGAFYSNFDDKAALLLALLRREQQRLIDELAQVFSGDLPPLDLEQAVLAYYQNLRCNRICFLGWMEAKLMAIRDPSFRETLRELMAEGYAVIADFVEAYRERVGGSAVNNEKGGAEISSTARALIVLPAEQLAIGLIAMCDGMNLTHLADPETVTEPMMAAVLSHYFESLLGRAAG</sequence>
<reference evidence="6 7" key="1">
    <citation type="submission" date="2015-03" db="EMBL/GenBank/DDBJ databases">
        <title>Draft Genome Sequence of Burkholderia andropogonis type strain ICMP2807, isolated from Sorghum bicolor.</title>
        <authorList>
            <person name="Lopes-Santos L."/>
            <person name="Castro D.B."/>
            <person name="Ottoboni L.M."/>
            <person name="Park D."/>
            <person name="Weirc B.S."/>
            <person name="Destefano S.A."/>
        </authorList>
    </citation>
    <scope>NUCLEOTIDE SEQUENCE [LARGE SCALE GENOMIC DNA]</scope>
    <source>
        <strain evidence="6 7">ICMP2807</strain>
    </source>
</reference>
<keyword evidence="7" id="KW-1185">Reference proteome</keyword>
<dbReference type="InterPro" id="IPR036271">
    <property type="entry name" value="Tet_transcr_reg_TetR-rel_C_sf"/>
</dbReference>
<dbReference type="SUPFAM" id="SSF48498">
    <property type="entry name" value="Tetracyclin repressor-like, C-terminal domain"/>
    <property type="match status" value="1"/>
</dbReference>
<dbReference type="PANTHER" id="PTHR47506">
    <property type="entry name" value="TRANSCRIPTIONAL REGULATORY PROTEIN"/>
    <property type="match status" value="1"/>
</dbReference>
<protein>
    <recommendedName>
        <fullName evidence="5">HTH tetR-type domain-containing protein</fullName>
    </recommendedName>
</protein>
<keyword evidence="3" id="KW-0804">Transcription</keyword>
<dbReference type="Gene3D" id="1.10.357.10">
    <property type="entry name" value="Tetracycline Repressor, domain 2"/>
    <property type="match status" value="1"/>
</dbReference>
<accession>A0A0F5K2M5</accession>
<evidence type="ECO:0000256" key="4">
    <source>
        <dbReference type="PROSITE-ProRule" id="PRU00335"/>
    </source>
</evidence>
<dbReference type="EMBL" id="LAQU01000005">
    <property type="protein sequence ID" value="KKB64180.1"/>
    <property type="molecule type" value="Genomic_DNA"/>
</dbReference>
<feature type="domain" description="HTH tetR-type" evidence="5">
    <location>
        <begin position="16"/>
        <end position="76"/>
    </location>
</feature>
<dbReference type="PANTHER" id="PTHR47506:SF1">
    <property type="entry name" value="HTH-TYPE TRANSCRIPTIONAL REGULATOR YJDC"/>
    <property type="match status" value="1"/>
</dbReference>
<keyword evidence="2 4" id="KW-0238">DNA-binding</keyword>
<evidence type="ECO:0000313" key="7">
    <source>
        <dbReference type="Proteomes" id="UP000033618"/>
    </source>
</evidence>
<dbReference type="Proteomes" id="UP000033618">
    <property type="component" value="Unassembled WGS sequence"/>
</dbReference>
<organism evidence="6 7">
    <name type="scientific">Robbsia andropogonis</name>
    <dbReference type="NCBI Taxonomy" id="28092"/>
    <lineage>
        <taxon>Bacteria</taxon>
        <taxon>Pseudomonadati</taxon>
        <taxon>Pseudomonadota</taxon>
        <taxon>Betaproteobacteria</taxon>
        <taxon>Burkholderiales</taxon>
        <taxon>Burkholderiaceae</taxon>
        <taxon>Robbsia</taxon>
    </lineage>
</organism>
<dbReference type="PATRIC" id="fig|28092.6.peg.1562"/>
<feature type="DNA-binding region" description="H-T-H motif" evidence="4">
    <location>
        <begin position="39"/>
        <end position="58"/>
    </location>
</feature>
<dbReference type="InterPro" id="IPR001647">
    <property type="entry name" value="HTH_TetR"/>
</dbReference>
<proteinExistence type="predicted"/>
<dbReference type="AlphaFoldDB" id="A0A0F5K2M5"/>
<name>A0A0F5K2M5_9BURK</name>
<dbReference type="SUPFAM" id="SSF46689">
    <property type="entry name" value="Homeodomain-like"/>
    <property type="match status" value="1"/>
</dbReference>
<dbReference type="STRING" id="28092.WM40_06585"/>
<evidence type="ECO:0000259" key="5">
    <source>
        <dbReference type="PROSITE" id="PS50977"/>
    </source>
</evidence>
<dbReference type="GO" id="GO:0003677">
    <property type="term" value="F:DNA binding"/>
    <property type="evidence" value="ECO:0007669"/>
    <property type="project" value="UniProtKB-UniRule"/>
</dbReference>
<dbReference type="InterPro" id="IPR009057">
    <property type="entry name" value="Homeodomain-like_sf"/>
</dbReference>
<dbReference type="OrthoDB" id="7252896at2"/>
<dbReference type="PROSITE" id="PS50977">
    <property type="entry name" value="HTH_TETR_2"/>
    <property type="match status" value="1"/>
</dbReference>
<gene>
    <name evidence="6" type="ORF">WM40_06585</name>
</gene>
<dbReference type="PRINTS" id="PR00455">
    <property type="entry name" value="HTHTETR"/>
</dbReference>
<evidence type="ECO:0000256" key="3">
    <source>
        <dbReference type="ARBA" id="ARBA00023163"/>
    </source>
</evidence>
<keyword evidence="1" id="KW-0805">Transcription regulation</keyword>
<comment type="caution">
    <text evidence="6">The sequence shown here is derived from an EMBL/GenBank/DDBJ whole genome shotgun (WGS) entry which is preliminary data.</text>
</comment>
<evidence type="ECO:0000313" key="6">
    <source>
        <dbReference type="EMBL" id="KKB64180.1"/>
    </source>
</evidence>